<evidence type="ECO:0000259" key="2">
    <source>
        <dbReference type="Pfam" id="PF02230"/>
    </source>
</evidence>
<proteinExistence type="inferred from homology"/>
<dbReference type="Proteomes" id="UP001629113">
    <property type="component" value="Unassembled WGS sequence"/>
</dbReference>
<dbReference type="EMBL" id="JBFCZG010000007">
    <property type="protein sequence ID" value="KAL3419828.1"/>
    <property type="molecule type" value="Genomic_DNA"/>
</dbReference>
<feature type="domain" description="Phospholipase/carboxylesterase/thioesterase" evidence="2">
    <location>
        <begin position="72"/>
        <end position="269"/>
    </location>
</feature>
<name>A0ABR4P951_9HELO</name>
<keyword evidence="4" id="KW-1185">Reference proteome</keyword>
<evidence type="ECO:0000313" key="4">
    <source>
        <dbReference type="Proteomes" id="UP001629113"/>
    </source>
</evidence>
<comment type="caution">
    <text evidence="3">The sequence shown here is derived from an EMBL/GenBank/DDBJ whole genome shotgun (WGS) entry which is preliminary data.</text>
</comment>
<sequence length="278" mass="30440">MASTAHPEPYIVHPSRKHTHTIILLHGTSTTGPSFASSFLAFPIPYPTSPQSPTEEAERREQTATPLLLPSLLPTTRFVFPTGRLAPSTIFNGELKNAWFDILSFSDRTLNEHLQAAGLRDSCRYLEELISAESTLVGGAENVFLGGFSQGSAMSIFFLLSGYLNPLIGGVVGMSGWLPFRKQIHESADLGAFMAETVGGRAFSEVSKDIPVWLAQGFLDTKVIPTWAEEMRDVLLAEGRSVGYSVYEGLGHWYGEEEMLDLVAFLKQHGVVVEPPIL</sequence>
<dbReference type="Pfam" id="PF02230">
    <property type="entry name" value="Abhydrolase_2"/>
    <property type="match status" value="1"/>
</dbReference>
<dbReference type="InterPro" id="IPR003140">
    <property type="entry name" value="PLipase/COase/thioEstase"/>
</dbReference>
<accession>A0ABR4P951</accession>
<gene>
    <name evidence="3" type="ORF">PVAG01_08326</name>
</gene>
<dbReference type="PANTHER" id="PTHR10655:SF63">
    <property type="entry name" value="PHOSPHOLIPASE_CARBOXYLESTERASE_THIOESTERASE DOMAIN-CONTAINING PROTEIN"/>
    <property type="match status" value="1"/>
</dbReference>
<evidence type="ECO:0000313" key="3">
    <source>
        <dbReference type="EMBL" id="KAL3419828.1"/>
    </source>
</evidence>
<organism evidence="3 4">
    <name type="scientific">Phlyctema vagabunda</name>
    <dbReference type="NCBI Taxonomy" id="108571"/>
    <lineage>
        <taxon>Eukaryota</taxon>
        <taxon>Fungi</taxon>
        <taxon>Dikarya</taxon>
        <taxon>Ascomycota</taxon>
        <taxon>Pezizomycotina</taxon>
        <taxon>Leotiomycetes</taxon>
        <taxon>Helotiales</taxon>
        <taxon>Dermateaceae</taxon>
        <taxon>Phlyctema</taxon>
    </lineage>
</organism>
<comment type="similarity">
    <text evidence="1">Belongs to the AB hydrolase superfamily. AB hydrolase 2 family.</text>
</comment>
<dbReference type="SUPFAM" id="SSF53474">
    <property type="entry name" value="alpha/beta-Hydrolases"/>
    <property type="match status" value="1"/>
</dbReference>
<dbReference type="InterPro" id="IPR050565">
    <property type="entry name" value="LYPA1-2/EST-like"/>
</dbReference>
<dbReference type="InterPro" id="IPR029058">
    <property type="entry name" value="AB_hydrolase_fold"/>
</dbReference>
<evidence type="ECO:0000256" key="1">
    <source>
        <dbReference type="ARBA" id="ARBA00006499"/>
    </source>
</evidence>
<reference evidence="3 4" key="1">
    <citation type="submission" date="2024-06" db="EMBL/GenBank/DDBJ databases">
        <title>Complete genome of Phlyctema vagabunda strain 19-DSS-EL-015.</title>
        <authorList>
            <person name="Fiorenzani C."/>
        </authorList>
    </citation>
    <scope>NUCLEOTIDE SEQUENCE [LARGE SCALE GENOMIC DNA]</scope>
    <source>
        <strain evidence="3 4">19-DSS-EL-015</strain>
    </source>
</reference>
<protein>
    <submittedName>
        <fullName evidence="3">Phospholipase/Carboxylesterase</fullName>
    </submittedName>
</protein>
<dbReference type="PANTHER" id="PTHR10655">
    <property type="entry name" value="LYSOPHOSPHOLIPASE-RELATED"/>
    <property type="match status" value="1"/>
</dbReference>
<dbReference type="Gene3D" id="3.40.50.1820">
    <property type="entry name" value="alpha/beta hydrolase"/>
    <property type="match status" value="1"/>
</dbReference>